<keyword evidence="2" id="KW-1185">Reference proteome</keyword>
<evidence type="ECO:0000313" key="1">
    <source>
        <dbReference type="EMBL" id="OMP08482.1"/>
    </source>
</evidence>
<protein>
    <submittedName>
        <fullName evidence="1">Uncharacterized protein</fullName>
    </submittedName>
</protein>
<evidence type="ECO:0000313" key="2">
    <source>
        <dbReference type="Proteomes" id="UP000187203"/>
    </source>
</evidence>
<dbReference type="Proteomes" id="UP000187203">
    <property type="component" value="Unassembled WGS sequence"/>
</dbReference>
<name>A0A1R3KN24_9ROSI</name>
<organism evidence="1 2">
    <name type="scientific">Corchorus olitorius</name>
    <dbReference type="NCBI Taxonomy" id="93759"/>
    <lineage>
        <taxon>Eukaryota</taxon>
        <taxon>Viridiplantae</taxon>
        <taxon>Streptophyta</taxon>
        <taxon>Embryophyta</taxon>
        <taxon>Tracheophyta</taxon>
        <taxon>Spermatophyta</taxon>
        <taxon>Magnoliopsida</taxon>
        <taxon>eudicotyledons</taxon>
        <taxon>Gunneridae</taxon>
        <taxon>Pentapetalae</taxon>
        <taxon>rosids</taxon>
        <taxon>malvids</taxon>
        <taxon>Malvales</taxon>
        <taxon>Malvaceae</taxon>
        <taxon>Grewioideae</taxon>
        <taxon>Apeibeae</taxon>
        <taxon>Corchorus</taxon>
    </lineage>
</organism>
<reference evidence="2" key="1">
    <citation type="submission" date="2013-09" db="EMBL/GenBank/DDBJ databases">
        <title>Corchorus olitorius genome sequencing.</title>
        <authorList>
            <person name="Alam M."/>
            <person name="Haque M.S."/>
            <person name="Islam M.S."/>
            <person name="Emdad E.M."/>
            <person name="Islam M.M."/>
            <person name="Ahmed B."/>
            <person name="Halim A."/>
            <person name="Hossen Q.M.M."/>
            <person name="Hossain M.Z."/>
            <person name="Ahmed R."/>
            <person name="Khan M.M."/>
            <person name="Islam R."/>
            <person name="Rashid M.M."/>
            <person name="Khan S.A."/>
            <person name="Rahman M.S."/>
            <person name="Alam M."/>
            <person name="Yahiya A.S."/>
            <person name="Khan M.S."/>
            <person name="Azam M.S."/>
            <person name="Haque T."/>
            <person name="Lashkar M.Z.H."/>
            <person name="Akhand A.I."/>
            <person name="Morshed G."/>
            <person name="Roy S."/>
            <person name="Uddin K.S."/>
            <person name="Rabeya T."/>
            <person name="Hossain A.S."/>
            <person name="Chowdhury A."/>
            <person name="Snigdha A.R."/>
            <person name="Mortoza M.S."/>
            <person name="Matin S.A."/>
            <person name="Hoque S.M.E."/>
            <person name="Islam M.K."/>
            <person name="Roy D.K."/>
            <person name="Haider R."/>
            <person name="Moosa M.M."/>
            <person name="Elias S.M."/>
            <person name="Hasan A.M."/>
            <person name="Jahan S."/>
            <person name="Shafiuddin M."/>
            <person name="Mahmood N."/>
            <person name="Shommy N.S."/>
        </authorList>
    </citation>
    <scope>NUCLEOTIDE SEQUENCE [LARGE SCALE GENOMIC DNA]</scope>
    <source>
        <strain evidence="2">cv. O-4</strain>
    </source>
</reference>
<comment type="caution">
    <text evidence="1">The sequence shown here is derived from an EMBL/GenBank/DDBJ whole genome shotgun (WGS) entry which is preliminary data.</text>
</comment>
<proteinExistence type="predicted"/>
<gene>
    <name evidence="1" type="ORF">COLO4_06418</name>
</gene>
<dbReference type="AlphaFoldDB" id="A0A1R3KN24"/>
<dbReference type="EMBL" id="AWUE01012698">
    <property type="protein sequence ID" value="OMP08482.1"/>
    <property type="molecule type" value="Genomic_DNA"/>
</dbReference>
<accession>A0A1R3KN24</accession>
<sequence length="92" mass="10455">MLGSFSSDDEREEKVGGVRGSMCVCGEMNLSVSESSVNCVEREEMAVESVEVSRLEEKIRVREKIRECFFESVIRVVEDDKNGGERGWQMSR</sequence>